<dbReference type="AlphaFoldDB" id="A0A9P8XVU0"/>
<dbReference type="RefSeq" id="XP_046007280.1">
    <property type="nucleotide sequence ID" value="XM_046159481.1"/>
</dbReference>
<keyword evidence="3" id="KW-1185">Reference proteome</keyword>
<dbReference type="OrthoDB" id="423498at2759"/>
<name>A0A9P8XVU0_9PEZI</name>
<evidence type="ECO:0000256" key="1">
    <source>
        <dbReference type="SAM" id="MobiDB-lite"/>
    </source>
</evidence>
<feature type="compositionally biased region" description="Basic and acidic residues" evidence="1">
    <location>
        <begin position="52"/>
        <end position="68"/>
    </location>
</feature>
<reference evidence="2" key="1">
    <citation type="journal article" date="2021" name="Nat. Commun.">
        <title>Genetic determinants of endophytism in the Arabidopsis root mycobiome.</title>
        <authorList>
            <person name="Mesny F."/>
            <person name="Miyauchi S."/>
            <person name="Thiergart T."/>
            <person name="Pickel B."/>
            <person name="Atanasova L."/>
            <person name="Karlsson M."/>
            <person name="Huettel B."/>
            <person name="Barry K.W."/>
            <person name="Haridas S."/>
            <person name="Chen C."/>
            <person name="Bauer D."/>
            <person name="Andreopoulos W."/>
            <person name="Pangilinan J."/>
            <person name="LaButti K."/>
            <person name="Riley R."/>
            <person name="Lipzen A."/>
            <person name="Clum A."/>
            <person name="Drula E."/>
            <person name="Henrissat B."/>
            <person name="Kohler A."/>
            <person name="Grigoriev I.V."/>
            <person name="Martin F.M."/>
            <person name="Hacquard S."/>
        </authorList>
    </citation>
    <scope>NUCLEOTIDE SEQUENCE</scope>
    <source>
        <strain evidence="2">MPI-CAGE-CH-0230</strain>
    </source>
</reference>
<feature type="compositionally biased region" description="Low complexity" evidence="1">
    <location>
        <begin position="26"/>
        <end position="36"/>
    </location>
</feature>
<feature type="region of interest" description="Disordered" evidence="1">
    <location>
        <begin position="52"/>
        <end position="148"/>
    </location>
</feature>
<sequence length="148" mass="15216">MASFTTFRSVARLASATKSPVTPTLRSSAPASVRPQAAAAFHQSALARMAYKDDQDRESLKPKTHEYSNEDSEAAHSSAAFDPTKTRPESEGAEAKKDKSLGAGGAALDGSPTDKATAEAGRGKTEDKPGQGSGKASHTGSAPKSGKP</sequence>
<feature type="region of interest" description="Disordered" evidence="1">
    <location>
        <begin position="12"/>
        <end position="36"/>
    </location>
</feature>
<feature type="compositionally biased region" description="Basic and acidic residues" evidence="1">
    <location>
        <begin position="84"/>
        <end position="100"/>
    </location>
</feature>
<comment type="caution">
    <text evidence="2">The sequence shown here is derived from an EMBL/GenBank/DDBJ whole genome shotgun (WGS) entry which is preliminary data.</text>
</comment>
<dbReference type="Proteomes" id="UP000756346">
    <property type="component" value="Unassembled WGS sequence"/>
</dbReference>
<evidence type="ECO:0000313" key="3">
    <source>
        <dbReference type="Proteomes" id="UP000756346"/>
    </source>
</evidence>
<protein>
    <submittedName>
        <fullName evidence="2">Uncharacterized protein</fullName>
    </submittedName>
</protein>
<accession>A0A9P8XVU0</accession>
<dbReference type="PANTHER" id="PTHR42090">
    <property type="match status" value="1"/>
</dbReference>
<gene>
    <name evidence="2" type="ORF">B0I36DRAFT_367524</name>
</gene>
<feature type="compositionally biased region" description="Polar residues" evidence="1">
    <location>
        <begin position="16"/>
        <end position="25"/>
    </location>
</feature>
<dbReference type="EMBL" id="JAGTJQ010000010">
    <property type="protein sequence ID" value="KAH7021079.1"/>
    <property type="molecule type" value="Genomic_DNA"/>
</dbReference>
<proteinExistence type="predicted"/>
<organism evidence="2 3">
    <name type="scientific">Microdochium trichocladiopsis</name>
    <dbReference type="NCBI Taxonomy" id="1682393"/>
    <lineage>
        <taxon>Eukaryota</taxon>
        <taxon>Fungi</taxon>
        <taxon>Dikarya</taxon>
        <taxon>Ascomycota</taxon>
        <taxon>Pezizomycotina</taxon>
        <taxon>Sordariomycetes</taxon>
        <taxon>Xylariomycetidae</taxon>
        <taxon>Xylariales</taxon>
        <taxon>Microdochiaceae</taxon>
        <taxon>Microdochium</taxon>
    </lineage>
</organism>
<evidence type="ECO:0000313" key="2">
    <source>
        <dbReference type="EMBL" id="KAH7021079.1"/>
    </source>
</evidence>
<dbReference type="GeneID" id="70189027"/>
<dbReference type="PANTHER" id="PTHR42090:SF1">
    <property type="match status" value="1"/>
</dbReference>